<evidence type="ECO:0000313" key="2">
    <source>
        <dbReference type="EMBL" id="PKB99087.1"/>
    </source>
</evidence>
<accession>A0A2N0QNQ5</accession>
<dbReference type="Proteomes" id="UP000232688">
    <property type="component" value="Unassembled WGS sequence"/>
</dbReference>
<dbReference type="EMBL" id="LLXH01005325">
    <property type="protein sequence ID" value="PKC52685.1"/>
    <property type="molecule type" value="Genomic_DNA"/>
</dbReference>
<dbReference type="EMBL" id="LLXJ01002339">
    <property type="protein sequence ID" value="PKB99087.1"/>
    <property type="molecule type" value="Genomic_DNA"/>
</dbReference>
<reference evidence="2 5" key="2">
    <citation type="submission" date="2017-09" db="EMBL/GenBank/DDBJ databases">
        <title>Extensive intraspecific genome diversity in a model arbuscular mycorrhizal fungus.</title>
        <authorList>
            <person name="Chen E.C."/>
            <person name="Morin E."/>
            <person name="Beaudet D."/>
            <person name="Noel J."/>
            <person name="Ndikumana S."/>
            <person name="Charron P."/>
            <person name="St-Onge C."/>
            <person name="Giorgi J."/>
            <person name="Grigoriev I.V."/>
            <person name="Roux C."/>
            <person name="Martin F.M."/>
            <person name="Corradi N."/>
        </authorList>
    </citation>
    <scope>NUCLEOTIDE SEQUENCE [LARGE SCALE GENOMIC DNA]</scope>
    <source>
        <strain evidence="2 5">A5</strain>
    </source>
</reference>
<reference evidence="3 4" key="4">
    <citation type="submission" date="2017-10" db="EMBL/GenBank/DDBJ databases">
        <title>Genome analyses suggest a sexual origin of heterokaryosis in a supposedly ancient asexual fungus.</title>
        <authorList>
            <person name="Corradi N."/>
            <person name="Sedzielewska K."/>
            <person name="Noel J."/>
            <person name="Charron P."/>
            <person name="Farinelli L."/>
            <person name="Marton T."/>
            <person name="Kruger M."/>
            <person name="Pelin A."/>
            <person name="Brachmann A."/>
            <person name="Corradi N."/>
        </authorList>
    </citation>
    <scope>NUCLEOTIDE SEQUENCE [LARGE SCALE GENOMIC DNA]</scope>
    <source>
        <strain evidence="3 4">A1</strain>
    </source>
</reference>
<comment type="caution">
    <text evidence="3">The sequence shown here is derived from an EMBL/GenBank/DDBJ whole genome shotgun (WGS) entry which is preliminary data.</text>
</comment>
<feature type="coiled-coil region" evidence="1">
    <location>
        <begin position="15"/>
        <end position="49"/>
    </location>
</feature>
<organism evidence="3 4">
    <name type="scientific">Rhizophagus irregularis</name>
    <dbReference type="NCBI Taxonomy" id="588596"/>
    <lineage>
        <taxon>Eukaryota</taxon>
        <taxon>Fungi</taxon>
        <taxon>Fungi incertae sedis</taxon>
        <taxon>Mucoromycota</taxon>
        <taxon>Glomeromycotina</taxon>
        <taxon>Glomeromycetes</taxon>
        <taxon>Glomerales</taxon>
        <taxon>Glomeraceae</taxon>
        <taxon>Rhizophagus</taxon>
    </lineage>
</organism>
<dbReference type="AlphaFoldDB" id="A0A2N0QNQ5"/>
<dbReference type="VEuPathDB" id="FungiDB:RhiirA1_480938"/>
<dbReference type="Proteomes" id="UP000232722">
    <property type="component" value="Unassembled WGS sequence"/>
</dbReference>
<evidence type="ECO:0000256" key="1">
    <source>
        <dbReference type="SAM" id="Coils"/>
    </source>
</evidence>
<reference evidence="3 4" key="3">
    <citation type="submission" date="2017-10" db="EMBL/GenBank/DDBJ databases">
        <title>Extensive intraspecific genome diversity in a model arbuscular mycorrhizal fungus.</title>
        <authorList>
            <person name="Chen E.C.H."/>
            <person name="Morin E."/>
            <person name="Baudet D."/>
            <person name="Noel J."/>
            <person name="Ndikumana S."/>
            <person name="Charron P."/>
            <person name="St-Onge C."/>
            <person name="Giorgi J."/>
            <person name="Grigoriev I.V."/>
            <person name="Roux C."/>
            <person name="Martin F.M."/>
            <person name="Corradi N."/>
        </authorList>
    </citation>
    <scope>NUCLEOTIDE SEQUENCE [LARGE SCALE GENOMIC DNA]</scope>
    <source>
        <strain evidence="3 4">A1</strain>
    </source>
</reference>
<evidence type="ECO:0000313" key="3">
    <source>
        <dbReference type="EMBL" id="PKC52685.1"/>
    </source>
</evidence>
<name>A0A2N0QNQ5_9GLOM</name>
<reference evidence="2 5" key="1">
    <citation type="submission" date="2016-04" db="EMBL/GenBank/DDBJ databases">
        <title>Genome analyses suggest a sexual origin of heterokaryosis in a supposedly ancient asexual fungus.</title>
        <authorList>
            <person name="Ropars J."/>
            <person name="Sedzielewska K."/>
            <person name="Noel J."/>
            <person name="Charron P."/>
            <person name="Farinelli L."/>
            <person name="Marton T."/>
            <person name="Kruger M."/>
            <person name="Pelin A."/>
            <person name="Brachmann A."/>
            <person name="Corradi N."/>
        </authorList>
    </citation>
    <scope>NUCLEOTIDE SEQUENCE [LARGE SCALE GENOMIC DNA]</scope>
    <source>
        <strain evidence="2 5">A5</strain>
    </source>
</reference>
<dbReference type="VEuPathDB" id="FungiDB:FUN_005700"/>
<evidence type="ECO:0000313" key="4">
    <source>
        <dbReference type="Proteomes" id="UP000232688"/>
    </source>
</evidence>
<dbReference type="VEuPathDB" id="FungiDB:RhiirFUN_025135"/>
<protein>
    <submittedName>
        <fullName evidence="3">Uncharacterized protein</fullName>
    </submittedName>
</protein>
<sequence length="187" mass="22051">MQPEIDETDSLKICIARLEVKNAELRKKFAEIEARNAELKARIAKLEDNQTQNELIKNLIHIIDKLPESLVKRACERLLHHSKDPVPLESIFRKKKRKTMAQEKVLRPQSWPECNVSPALPIIHVVDSGVQTEEIAHDHEEENNRQVVNELKVLSQHLFDYNKRTFEKFMQDIEREYRERVTANKRL</sequence>
<gene>
    <name evidence="3" type="ORF">RhiirA1_480938</name>
    <name evidence="2" type="ORF">RhiirA5_430298</name>
</gene>
<proteinExistence type="predicted"/>
<evidence type="ECO:0000313" key="5">
    <source>
        <dbReference type="Proteomes" id="UP000232722"/>
    </source>
</evidence>
<keyword evidence="1" id="KW-0175">Coiled coil</keyword>